<dbReference type="EMBL" id="BKAJ01000034">
    <property type="protein sequence ID" value="GEP55126.1"/>
    <property type="molecule type" value="Genomic_DNA"/>
</dbReference>
<organism evidence="4 5">
    <name type="scientific">Reyranella soli</name>
    <dbReference type="NCBI Taxonomy" id="1230389"/>
    <lineage>
        <taxon>Bacteria</taxon>
        <taxon>Pseudomonadati</taxon>
        <taxon>Pseudomonadota</taxon>
        <taxon>Alphaproteobacteria</taxon>
        <taxon>Hyphomicrobiales</taxon>
        <taxon>Reyranellaceae</taxon>
        <taxon>Reyranella</taxon>
    </lineage>
</organism>
<accession>A0A512N813</accession>
<dbReference type="GO" id="GO:0008080">
    <property type="term" value="F:N-acetyltransferase activity"/>
    <property type="evidence" value="ECO:0007669"/>
    <property type="project" value="TreeGrafter"/>
</dbReference>
<dbReference type="InterPro" id="IPR000182">
    <property type="entry name" value="GNAT_dom"/>
</dbReference>
<dbReference type="PANTHER" id="PTHR10545:SF42">
    <property type="entry name" value="ACETYLTRANSFERASE"/>
    <property type="match status" value="1"/>
</dbReference>
<reference evidence="4 5" key="1">
    <citation type="submission" date="2019-07" db="EMBL/GenBank/DDBJ databases">
        <title>Whole genome shotgun sequence of Reyranella soli NBRC 108950.</title>
        <authorList>
            <person name="Hosoyama A."/>
            <person name="Uohara A."/>
            <person name="Ohji S."/>
            <person name="Ichikawa N."/>
        </authorList>
    </citation>
    <scope>NUCLEOTIDE SEQUENCE [LARGE SCALE GENOMIC DNA]</scope>
    <source>
        <strain evidence="4 5">NBRC 108950</strain>
    </source>
</reference>
<keyword evidence="5" id="KW-1185">Reference proteome</keyword>
<feature type="domain" description="N-acetyltransferase" evidence="3">
    <location>
        <begin position="1"/>
        <end position="127"/>
    </location>
</feature>
<evidence type="ECO:0000313" key="4">
    <source>
        <dbReference type="EMBL" id="GEP55126.1"/>
    </source>
</evidence>
<dbReference type="OrthoDB" id="9805924at2"/>
<dbReference type="PROSITE" id="PS51186">
    <property type="entry name" value="GNAT"/>
    <property type="match status" value="1"/>
</dbReference>
<protein>
    <submittedName>
        <fullName evidence="4">N-acetyltransferase</fullName>
    </submittedName>
</protein>
<keyword evidence="2" id="KW-0012">Acyltransferase</keyword>
<proteinExistence type="predicted"/>
<name>A0A512N813_9HYPH</name>
<sequence length="127" mass="14910">MWLAYCALYGVSQPAEDDRELWRRIIEPDYPMGTLVCGAPLVGFANYVLRPHTFSSRMVCYLEDLWVEPSARGARWGQKLIEALVARGRDRGWRRIYWHTEADNPARRLYDRAARLTDYVRYDISLP</sequence>
<evidence type="ECO:0000256" key="2">
    <source>
        <dbReference type="ARBA" id="ARBA00023315"/>
    </source>
</evidence>
<dbReference type="InterPro" id="IPR051016">
    <property type="entry name" value="Diverse_Substrate_AcTransf"/>
</dbReference>
<gene>
    <name evidence="4" type="ORF">RSO01_22920</name>
</gene>
<comment type="caution">
    <text evidence="4">The sequence shown here is derived from an EMBL/GenBank/DDBJ whole genome shotgun (WGS) entry which is preliminary data.</text>
</comment>
<dbReference type="SUPFAM" id="SSF55729">
    <property type="entry name" value="Acyl-CoA N-acyltransferases (Nat)"/>
    <property type="match status" value="1"/>
</dbReference>
<keyword evidence="1 4" id="KW-0808">Transferase</keyword>
<dbReference type="PANTHER" id="PTHR10545">
    <property type="entry name" value="DIAMINE N-ACETYLTRANSFERASE"/>
    <property type="match status" value="1"/>
</dbReference>
<evidence type="ECO:0000313" key="5">
    <source>
        <dbReference type="Proteomes" id="UP000321058"/>
    </source>
</evidence>
<evidence type="ECO:0000259" key="3">
    <source>
        <dbReference type="PROSITE" id="PS51186"/>
    </source>
</evidence>
<dbReference type="CDD" id="cd04301">
    <property type="entry name" value="NAT_SF"/>
    <property type="match status" value="1"/>
</dbReference>
<dbReference type="Gene3D" id="3.40.630.30">
    <property type="match status" value="1"/>
</dbReference>
<evidence type="ECO:0000256" key="1">
    <source>
        <dbReference type="ARBA" id="ARBA00022679"/>
    </source>
</evidence>
<dbReference type="Proteomes" id="UP000321058">
    <property type="component" value="Unassembled WGS sequence"/>
</dbReference>
<dbReference type="Pfam" id="PF00583">
    <property type="entry name" value="Acetyltransf_1"/>
    <property type="match status" value="1"/>
</dbReference>
<dbReference type="InterPro" id="IPR016181">
    <property type="entry name" value="Acyl_CoA_acyltransferase"/>
</dbReference>
<dbReference type="AlphaFoldDB" id="A0A512N813"/>